<dbReference type="EMBL" id="JAOTEN010000001">
    <property type="protein sequence ID" value="MCU7613227.1"/>
    <property type="molecule type" value="Genomic_DNA"/>
</dbReference>
<evidence type="ECO:0000256" key="1">
    <source>
        <dbReference type="SAM" id="SignalP"/>
    </source>
</evidence>
<sequence length="301" mass="32478">MKKYISLFTFGLLLQNLHAQVGIFQNNSSYTVPKITLAITDDDTGIQRNSTDNISFFTGNLPRITLDNSGNVGFNQNTPLYPLDINANNNSLKFQNLKSLSASDLTNFLVINASTSEIGVRANPSSLGQFIRLPFVDKIYNTTITDLDFTAVNDTAPNGANNVINTISGSAVNDGSNTIFLPEGVYSLNLKLVGIFKGLNDNNTASVHFLVNNNLYAYQPGIVSGYGGEGADGFSGQPNPEDTDARKTADFQEVLSVPAAGATINFKLEVNNSNFHLYKSFIPLGSSGNSSRTVLTINRLK</sequence>
<dbReference type="RefSeq" id="WP_262989074.1">
    <property type="nucleotide sequence ID" value="NZ_JAOTEN010000001.1"/>
</dbReference>
<feature type="chain" id="PRO_5046035355" description="C1q domain-containing protein" evidence="1">
    <location>
        <begin position="20"/>
        <end position="301"/>
    </location>
</feature>
<reference evidence="3" key="1">
    <citation type="submission" date="2023-07" db="EMBL/GenBank/DDBJ databases">
        <title>Chryseobacterium sp. GMJ5 Genome sequencing and assembly.</title>
        <authorList>
            <person name="Jung Y."/>
        </authorList>
    </citation>
    <scope>NUCLEOTIDE SEQUENCE [LARGE SCALE GENOMIC DNA]</scope>
    <source>
        <strain evidence="3">GMJ5</strain>
    </source>
</reference>
<comment type="caution">
    <text evidence="2">The sequence shown here is derived from an EMBL/GenBank/DDBJ whole genome shotgun (WGS) entry which is preliminary data.</text>
</comment>
<evidence type="ECO:0008006" key="4">
    <source>
        <dbReference type="Google" id="ProtNLM"/>
    </source>
</evidence>
<keyword evidence="3" id="KW-1185">Reference proteome</keyword>
<evidence type="ECO:0000313" key="3">
    <source>
        <dbReference type="Proteomes" id="UP001208114"/>
    </source>
</evidence>
<accession>A0ABT2VTB7</accession>
<protein>
    <recommendedName>
        <fullName evidence="4">C1q domain-containing protein</fullName>
    </recommendedName>
</protein>
<name>A0ABT2VTB7_9FLAO</name>
<gene>
    <name evidence="2" type="ORF">N0B16_02160</name>
</gene>
<evidence type="ECO:0000313" key="2">
    <source>
        <dbReference type="EMBL" id="MCU7613227.1"/>
    </source>
</evidence>
<dbReference type="Proteomes" id="UP001208114">
    <property type="component" value="Unassembled WGS sequence"/>
</dbReference>
<proteinExistence type="predicted"/>
<keyword evidence="1" id="KW-0732">Signal</keyword>
<feature type="signal peptide" evidence="1">
    <location>
        <begin position="1"/>
        <end position="19"/>
    </location>
</feature>
<organism evidence="2 3">
    <name type="scientific">Chryseobacterium gilvum</name>
    <dbReference type="NCBI Taxonomy" id="2976534"/>
    <lineage>
        <taxon>Bacteria</taxon>
        <taxon>Pseudomonadati</taxon>
        <taxon>Bacteroidota</taxon>
        <taxon>Flavobacteriia</taxon>
        <taxon>Flavobacteriales</taxon>
        <taxon>Weeksellaceae</taxon>
        <taxon>Chryseobacterium group</taxon>
        <taxon>Chryseobacterium</taxon>
    </lineage>
</organism>